<feature type="domain" description="LIM zinc-binding" evidence="6">
    <location>
        <begin position="508"/>
        <end position="571"/>
    </location>
</feature>
<feature type="compositionally biased region" description="Low complexity" evidence="5">
    <location>
        <begin position="363"/>
        <end position="380"/>
    </location>
</feature>
<evidence type="ECO:0000313" key="8">
    <source>
        <dbReference type="Proteomes" id="UP001142055"/>
    </source>
</evidence>
<evidence type="ECO:0000256" key="3">
    <source>
        <dbReference type="ARBA" id="ARBA00023038"/>
    </source>
</evidence>
<name>A0A9Q0ML26_BLOTA</name>
<organism evidence="7 8">
    <name type="scientific">Blomia tropicalis</name>
    <name type="common">Mite</name>
    <dbReference type="NCBI Taxonomy" id="40697"/>
    <lineage>
        <taxon>Eukaryota</taxon>
        <taxon>Metazoa</taxon>
        <taxon>Ecdysozoa</taxon>
        <taxon>Arthropoda</taxon>
        <taxon>Chelicerata</taxon>
        <taxon>Arachnida</taxon>
        <taxon>Acari</taxon>
        <taxon>Acariformes</taxon>
        <taxon>Sarcoptiformes</taxon>
        <taxon>Astigmata</taxon>
        <taxon>Glycyphagoidea</taxon>
        <taxon>Echimyopodidae</taxon>
        <taxon>Blomia</taxon>
    </lineage>
</organism>
<feature type="compositionally biased region" description="Polar residues" evidence="5">
    <location>
        <begin position="336"/>
        <end position="352"/>
    </location>
</feature>
<dbReference type="Pfam" id="PF00412">
    <property type="entry name" value="LIM"/>
    <property type="match status" value="2"/>
</dbReference>
<keyword evidence="8" id="KW-1185">Reference proteome</keyword>
<dbReference type="SMART" id="SM00132">
    <property type="entry name" value="LIM"/>
    <property type="match status" value="2"/>
</dbReference>
<sequence length="1166" mass="129509">MDGNTKNTGLTKTSVSEDSIMDSASTTIISMDIISALIDQVTCNQIDDELNINHNSHVTNCMIDDDDNDLLSILLRCNNEVHIVDDICNINPCYPINFDNSFTRILDEYKFNMINMINEDEVNEEDEDEYEYEEEQDQTIRPFVEQLIMELVLQVQSELHSDSIPLSTNDDIERESTIESNPQTTCMIVPADSVDVNNDAHICISPLIEFESSTESILSCQTTNSSAKCNGSNNNNNNNHSNSGNNKRKNKKNNQRRRSSSSSTSSNNSSTTGKPKVDDQQSAPSQPVASPTAKVTNSANSKSSNRIAEESSPKKLSSSTSPISKTGSGVGGGDCSSKTSIETTPGTVAISQTPPPPPPPSPSKCQSNNNNNSKLNSKSNGIAPSIVAVHKSESLLPKESATSTTTEVTGVVNQHNKKSPNKVGQIDAIGDSTTSTTNLVNQPNPSTDSVANQIQKASNEPKSIDLSAIESNIECDQSSSSTPTTPMEDDSRCKLSGSKSFAQNGNESICKICAKHVYHMEQIKAVKSVFHKSCFRCAECNKQLNVDSYSSHEGIIYFTPQPRKYELIVCENTPQELPPDVVRSSAKQDDIFENINLDLSNIRNRFENGTDKNGDCDNKKANEKITRSESIHKIMQKYQSRVSGDKDNASSSDDEDCKVESPVEKGEKVSFRGMSALKSQWESGTIRANSKSENSVEEELAELRQKGKPLKQAYERAVQEAKSVENLSAKNISDTFVVDSSIKAGTIKNVSKKDPKLKRIVLNVFERNFRQIEANMGKDQPPNGLSNGANGTSVEDISISSNELQQRFKYFENLKDNQPNFAKEGGDETDGSGMGKVDDIPKVDTTKKMLDKFKALEANGQANGQMNGAGVGNVPKSPIRITPPRETKPVYENEPIAERDPNIVRSSYKSEDDIHVEPEKAKNLRAKFENWQTEIERENRKNNYEEEGEYVPHIDTTKNLRAMFESIKDEYKPNEKPRPRINRFVQENKPSNIESCYVCAARLYPMEKMEFSGIKIHKNCFRCNKCHAPLRLDNFTVRAEKLFCIPHFKQMFMEKGNYDEGFGMEQHKDKWSNKTATTTTNGKSNGIDDAKMNGNGSLETKTNGTNGNGHLEDHFDVHSTDDEEHHEEATSSLEPEEREQEEYSYERDQIAELDDQPLDGPIIAVD</sequence>
<feature type="compositionally biased region" description="Low complexity" evidence="5">
    <location>
        <begin position="260"/>
        <end position="274"/>
    </location>
</feature>
<feature type="compositionally biased region" description="Low complexity" evidence="5">
    <location>
        <begin position="314"/>
        <end position="327"/>
    </location>
</feature>
<feature type="region of interest" description="Disordered" evidence="5">
    <location>
        <begin position="223"/>
        <end position="450"/>
    </location>
</feature>
<evidence type="ECO:0000256" key="2">
    <source>
        <dbReference type="ARBA" id="ARBA00022833"/>
    </source>
</evidence>
<dbReference type="PROSITE" id="PS00478">
    <property type="entry name" value="LIM_DOMAIN_1"/>
    <property type="match status" value="1"/>
</dbReference>
<feature type="compositionally biased region" description="Polar residues" evidence="5">
    <location>
        <begin position="431"/>
        <end position="450"/>
    </location>
</feature>
<dbReference type="AlphaFoldDB" id="A0A9Q0ML26"/>
<dbReference type="EMBL" id="JAPWDV010000001">
    <property type="protein sequence ID" value="KAJ6225845.1"/>
    <property type="molecule type" value="Genomic_DNA"/>
</dbReference>
<keyword evidence="2 4" id="KW-0862">Zinc</keyword>
<dbReference type="PROSITE" id="PS50023">
    <property type="entry name" value="LIM_DOMAIN_2"/>
    <property type="match status" value="2"/>
</dbReference>
<feature type="compositionally biased region" description="Polar residues" evidence="5">
    <location>
        <begin position="280"/>
        <end position="306"/>
    </location>
</feature>
<gene>
    <name evidence="7" type="ORF">RDWZM_004390</name>
</gene>
<dbReference type="OMA" id="NDAHICI"/>
<feature type="region of interest" description="Disordered" evidence="5">
    <location>
        <begin position="864"/>
        <end position="887"/>
    </location>
</feature>
<feature type="compositionally biased region" description="Polar residues" evidence="5">
    <location>
        <begin position="1073"/>
        <end position="1084"/>
    </location>
</feature>
<feature type="compositionally biased region" description="Basic residues" evidence="5">
    <location>
        <begin position="246"/>
        <end position="259"/>
    </location>
</feature>
<feature type="compositionally biased region" description="Acidic residues" evidence="5">
    <location>
        <begin position="1134"/>
        <end position="1143"/>
    </location>
</feature>
<dbReference type="InterPro" id="IPR001781">
    <property type="entry name" value="Znf_LIM"/>
</dbReference>
<dbReference type="Proteomes" id="UP001142055">
    <property type="component" value="Chromosome 1"/>
</dbReference>
<feature type="region of interest" description="Disordered" evidence="5">
    <location>
        <begin position="474"/>
        <end position="498"/>
    </location>
</feature>
<feature type="compositionally biased region" description="Polar residues" evidence="5">
    <location>
        <begin position="400"/>
        <end position="414"/>
    </location>
</feature>
<dbReference type="Gene3D" id="2.10.110.10">
    <property type="entry name" value="Cysteine Rich Protein"/>
    <property type="match status" value="2"/>
</dbReference>
<feature type="compositionally biased region" description="Low complexity" evidence="5">
    <location>
        <begin position="224"/>
        <end position="245"/>
    </location>
</feature>
<proteinExistence type="predicted"/>
<dbReference type="CDD" id="cd09358">
    <property type="entry name" value="LIM_Mical_like"/>
    <property type="match status" value="1"/>
</dbReference>
<feature type="compositionally biased region" description="Pro residues" evidence="5">
    <location>
        <begin position="353"/>
        <end position="362"/>
    </location>
</feature>
<keyword evidence="3 4" id="KW-0440">LIM domain</keyword>
<evidence type="ECO:0000256" key="5">
    <source>
        <dbReference type="SAM" id="MobiDB-lite"/>
    </source>
</evidence>
<evidence type="ECO:0000256" key="4">
    <source>
        <dbReference type="PROSITE-ProRule" id="PRU00125"/>
    </source>
</evidence>
<protein>
    <recommendedName>
        <fullName evidence="6">LIM zinc-binding domain-containing protein</fullName>
    </recommendedName>
</protein>
<reference evidence="7" key="1">
    <citation type="submission" date="2022-12" db="EMBL/GenBank/DDBJ databases">
        <title>Genome assemblies of Blomia tropicalis.</title>
        <authorList>
            <person name="Cui Y."/>
        </authorList>
    </citation>
    <scope>NUCLEOTIDE SEQUENCE</scope>
    <source>
        <tissue evidence="7">Adult mites</tissue>
    </source>
</reference>
<dbReference type="GO" id="GO:0046872">
    <property type="term" value="F:metal ion binding"/>
    <property type="evidence" value="ECO:0007669"/>
    <property type="project" value="UniProtKB-KW"/>
</dbReference>
<dbReference type="PANTHER" id="PTHR24206">
    <property type="entry name" value="OS06G0237300 PROTEIN"/>
    <property type="match status" value="1"/>
</dbReference>
<comment type="caution">
    <text evidence="7">The sequence shown here is derived from an EMBL/GenBank/DDBJ whole genome shotgun (WGS) entry which is preliminary data.</text>
</comment>
<feature type="region of interest" description="Disordered" evidence="5">
    <location>
        <begin position="1069"/>
        <end position="1166"/>
    </location>
</feature>
<evidence type="ECO:0000259" key="6">
    <source>
        <dbReference type="PROSITE" id="PS50023"/>
    </source>
</evidence>
<feature type="domain" description="LIM zinc-binding" evidence="6">
    <location>
        <begin position="994"/>
        <end position="1054"/>
    </location>
</feature>
<feature type="region of interest" description="Disordered" evidence="5">
    <location>
        <begin position="637"/>
        <end position="665"/>
    </location>
</feature>
<feature type="compositionally biased region" description="Polar residues" evidence="5">
    <location>
        <begin position="1094"/>
        <end position="1105"/>
    </location>
</feature>
<dbReference type="SUPFAM" id="SSF57716">
    <property type="entry name" value="Glucocorticoid receptor-like (DNA-binding domain)"/>
    <property type="match status" value="2"/>
</dbReference>
<feature type="compositionally biased region" description="Polar residues" evidence="5">
    <location>
        <begin position="474"/>
        <end position="485"/>
    </location>
</feature>
<feature type="compositionally biased region" description="Basic and acidic residues" evidence="5">
    <location>
        <begin position="1110"/>
        <end position="1120"/>
    </location>
</feature>
<keyword evidence="1 4" id="KW-0479">Metal-binding</keyword>
<evidence type="ECO:0000256" key="1">
    <source>
        <dbReference type="ARBA" id="ARBA00022723"/>
    </source>
</evidence>
<accession>A0A9Q0ML26</accession>
<evidence type="ECO:0000313" key="7">
    <source>
        <dbReference type="EMBL" id="KAJ6225845.1"/>
    </source>
</evidence>
<feature type="region of interest" description="Disordered" evidence="5">
    <location>
        <begin position="818"/>
        <end position="840"/>
    </location>
</feature>
<feature type="compositionally biased region" description="Low complexity" evidence="5">
    <location>
        <begin position="864"/>
        <end position="874"/>
    </location>
</feature>